<dbReference type="PROSITE" id="PS50928">
    <property type="entry name" value="ABC_TM1"/>
    <property type="match status" value="1"/>
</dbReference>
<dbReference type="InterPro" id="IPR000515">
    <property type="entry name" value="MetI-like"/>
</dbReference>
<organism evidence="9 10">
    <name type="scientific">Tessaracoccus aquimaris</name>
    <dbReference type="NCBI Taxonomy" id="1332264"/>
    <lineage>
        <taxon>Bacteria</taxon>
        <taxon>Bacillati</taxon>
        <taxon>Actinomycetota</taxon>
        <taxon>Actinomycetes</taxon>
        <taxon>Propionibacteriales</taxon>
        <taxon>Propionibacteriaceae</taxon>
        <taxon>Tessaracoccus</taxon>
    </lineage>
</organism>
<sequence length="272" mass="29192">MRSNAAPKAAYYILTTCIAITFLAPLVWAVISSVSPAPGTSQTSGFGLGNYVALFEYGRGLPAYLLNSLIISVVAIVVTVLCAATGGYAFARFRFRGKNVLFVLVLSVMMVPVAALLIPLIVWMQRIGMQNSLPGVGLVLTLFQLPFGVFMMRNSFAAIPRELEEAAQIDGCSPLRAFFAVMLPTVTPALITVGLFAYLAAWNDFMVSLYLLSMDNAPLPLALVNMRQQAMGVIDYGITTAGVVILTLPALILFLALQKYYVKGFTSGAVKG</sequence>
<keyword evidence="10" id="KW-1185">Reference proteome</keyword>
<dbReference type="Pfam" id="PF00528">
    <property type="entry name" value="BPD_transp_1"/>
    <property type="match status" value="1"/>
</dbReference>
<evidence type="ECO:0000259" key="8">
    <source>
        <dbReference type="PROSITE" id="PS50928"/>
    </source>
</evidence>
<dbReference type="GO" id="GO:0055085">
    <property type="term" value="P:transmembrane transport"/>
    <property type="evidence" value="ECO:0007669"/>
    <property type="project" value="InterPro"/>
</dbReference>
<keyword evidence="5 7" id="KW-1133">Transmembrane helix</keyword>
<feature type="transmembrane region" description="Helical" evidence="7">
    <location>
        <begin position="100"/>
        <end position="124"/>
    </location>
</feature>
<dbReference type="EMBL" id="CP019606">
    <property type="protein sequence ID" value="AQP48179.1"/>
    <property type="molecule type" value="Genomic_DNA"/>
</dbReference>
<dbReference type="Proteomes" id="UP000188145">
    <property type="component" value="Chromosome"/>
</dbReference>
<keyword evidence="4 7" id="KW-0812">Transmembrane</keyword>
<evidence type="ECO:0000256" key="4">
    <source>
        <dbReference type="ARBA" id="ARBA00022692"/>
    </source>
</evidence>
<feature type="transmembrane region" description="Helical" evidence="7">
    <location>
        <begin position="9"/>
        <end position="31"/>
    </location>
</feature>
<dbReference type="RefSeq" id="WP_145952848.1">
    <property type="nucleotide sequence ID" value="NZ_CP019606.1"/>
</dbReference>
<evidence type="ECO:0000313" key="9">
    <source>
        <dbReference type="EMBL" id="AQP48179.1"/>
    </source>
</evidence>
<accession>A0A1Q2CPY2</accession>
<evidence type="ECO:0000256" key="6">
    <source>
        <dbReference type="ARBA" id="ARBA00023136"/>
    </source>
</evidence>
<feature type="transmembrane region" description="Helical" evidence="7">
    <location>
        <begin position="136"/>
        <end position="156"/>
    </location>
</feature>
<name>A0A1Q2CPY2_9ACTN</name>
<feature type="transmembrane region" description="Helical" evidence="7">
    <location>
        <begin position="64"/>
        <end position="88"/>
    </location>
</feature>
<dbReference type="PANTHER" id="PTHR43744:SF8">
    <property type="entry name" value="SN-GLYCEROL-3-PHOSPHATE TRANSPORT SYSTEM PERMEASE PROTEIN UGPE"/>
    <property type="match status" value="1"/>
</dbReference>
<evidence type="ECO:0000256" key="7">
    <source>
        <dbReference type="RuleBase" id="RU363032"/>
    </source>
</evidence>
<dbReference type="OrthoDB" id="61122at2"/>
<gene>
    <name evidence="9" type="ORF">BW730_12400</name>
</gene>
<evidence type="ECO:0000256" key="5">
    <source>
        <dbReference type="ARBA" id="ARBA00022989"/>
    </source>
</evidence>
<proteinExistence type="inferred from homology"/>
<evidence type="ECO:0000256" key="2">
    <source>
        <dbReference type="ARBA" id="ARBA00022448"/>
    </source>
</evidence>
<dbReference type="GO" id="GO:0005886">
    <property type="term" value="C:plasma membrane"/>
    <property type="evidence" value="ECO:0007669"/>
    <property type="project" value="UniProtKB-SubCell"/>
</dbReference>
<evidence type="ECO:0000256" key="1">
    <source>
        <dbReference type="ARBA" id="ARBA00004651"/>
    </source>
</evidence>
<keyword evidence="2 7" id="KW-0813">Transport</keyword>
<comment type="subcellular location">
    <subcellularLocation>
        <location evidence="1 7">Cell membrane</location>
        <topology evidence="1 7">Multi-pass membrane protein</topology>
    </subcellularLocation>
</comment>
<feature type="domain" description="ABC transmembrane type-1" evidence="8">
    <location>
        <begin position="65"/>
        <end position="257"/>
    </location>
</feature>
<protein>
    <submittedName>
        <fullName evidence="9">ABC transporter permease</fullName>
    </submittedName>
</protein>
<comment type="similarity">
    <text evidence="7">Belongs to the binding-protein-dependent transport system permease family.</text>
</comment>
<reference evidence="10" key="1">
    <citation type="submission" date="2017-02" db="EMBL/GenBank/DDBJ databases">
        <title>Tessaracoccus aquaemaris sp. nov., isolated from the intestine of a Korean rockfish, Sebastes schlegelii, in a marine aquaculture pond.</title>
        <authorList>
            <person name="Tak E.J."/>
            <person name="Bae J.-W."/>
        </authorList>
    </citation>
    <scope>NUCLEOTIDE SEQUENCE [LARGE SCALE GENOMIC DNA]</scope>
    <source>
        <strain evidence="10">NSG39</strain>
    </source>
</reference>
<dbReference type="KEGG" id="tes:BW730_12400"/>
<dbReference type="PANTHER" id="PTHR43744">
    <property type="entry name" value="ABC TRANSPORTER PERMEASE PROTEIN MG189-RELATED-RELATED"/>
    <property type="match status" value="1"/>
</dbReference>
<dbReference type="SUPFAM" id="SSF161098">
    <property type="entry name" value="MetI-like"/>
    <property type="match status" value="1"/>
</dbReference>
<feature type="transmembrane region" description="Helical" evidence="7">
    <location>
        <begin position="177"/>
        <end position="199"/>
    </location>
</feature>
<evidence type="ECO:0000313" key="10">
    <source>
        <dbReference type="Proteomes" id="UP000188145"/>
    </source>
</evidence>
<feature type="transmembrane region" description="Helical" evidence="7">
    <location>
        <begin position="236"/>
        <end position="257"/>
    </location>
</feature>
<dbReference type="STRING" id="1332264.BW730_12400"/>
<keyword evidence="3" id="KW-1003">Cell membrane</keyword>
<dbReference type="AlphaFoldDB" id="A0A1Q2CPY2"/>
<keyword evidence="6 7" id="KW-0472">Membrane</keyword>
<dbReference type="CDD" id="cd06261">
    <property type="entry name" value="TM_PBP2"/>
    <property type="match status" value="1"/>
</dbReference>
<dbReference type="InterPro" id="IPR035906">
    <property type="entry name" value="MetI-like_sf"/>
</dbReference>
<evidence type="ECO:0000256" key="3">
    <source>
        <dbReference type="ARBA" id="ARBA00022475"/>
    </source>
</evidence>
<dbReference type="Gene3D" id="1.10.3720.10">
    <property type="entry name" value="MetI-like"/>
    <property type="match status" value="1"/>
</dbReference>